<feature type="transmembrane region" description="Helical" evidence="7">
    <location>
        <begin position="837"/>
        <end position="857"/>
    </location>
</feature>
<feature type="transmembrane region" description="Helical" evidence="7">
    <location>
        <begin position="864"/>
        <end position="884"/>
    </location>
</feature>
<evidence type="ECO:0000259" key="8">
    <source>
        <dbReference type="Pfam" id="PF13632"/>
    </source>
</evidence>
<dbReference type="AlphaFoldDB" id="A0A250WXP2"/>
<keyword evidence="2" id="KW-0808">Transferase</keyword>
<dbReference type="GO" id="GO:0016757">
    <property type="term" value="F:glycosyltransferase activity"/>
    <property type="evidence" value="ECO:0007669"/>
    <property type="project" value="TreeGrafter"/>
</dbReference>
<dbReference type="STRING" id="1157962.A0A250WXP2"/>
<dbReference type="Proteomes" id="UP000232323">
    <property type="component" value="Unassembled WGS sequence"/>
</dbReference>
<accession>A0A250WXP2</accession>
<dbReference type="Pfam" id="PF13632">
    <property type="entry name" value="Glyco_trans_2_3"/>
    <property type="match status" value="1"/>
</dbReference>
<evidence type="ECO:0000256" key="1">
    <source>
        <dbReference type="ARBA" id="ARBA00004653"/>
    </source>
</evidence>
<dbReference type="GO" id="GO:0000139">
    <property type="term" value="C:Golgi membrane"/>
    <property type="evidence" value="ECO:0007669"/>
    <property type="project" value="UniProtKB-SubCell"/>
</dbReference>
<evidence type="ECO:0000256" key="6">
    <source>
        <dbReference type="SAM" id="MobiDB-lite"/>
    </source>
</evidence>
<evidence type="ECO:0000256" key="5">
    <source>
        <dbReference type="ARBA" id="ARBA00023136"/>
    </source>
</evidence>
<dbReference type="PANTHER" id="PTHR32044">
    <property type="entry name" value="GLUCOMANNAN 4-BETA-MANNOSYLTRANSFERASE 9"/>
    <property type="match status" value="1"/>
</dbReference>
<feature type="compositionally biased region" description="Polar residues" evidence="6">
    <location>
        <begin position="165"/>
        <end position="180"/>
    </location>
</feature>
<keyword evidence="5 7" id="KW-0472">Membrane</keyword>
<evidence type="ECO:0000313" key="9">
    <source>
        <dbReference type="EMBL" id="GAX75300.1"/>
    </source>
</evidence>
<evidence type="ECO:0000256" key="3">
    <source>
        <dbReference type="ARBA" id="ARBA00022692"/>
    </source>
</evidence>
<reference evidence="9 10" key="1">
    <citation type="submission" date="2017-08" db="EMBL/GenBank/DDBJ databases">
        <title>Acidophilic green algal genome provides insights into adaptation to an acidic environment.</title>
        <authorList>
            <person name="Hirooka S."/>
            <person name="Hirose Y."/>
            <person name="Kanesaki Y."/>
            <person name="Higuchi S."/>
            <person name="Fujiwara T."/>
            <person name="Onuma R."/>
            <person name="Era A."/>
            <person name="Ohbayashi R."/>
            <person name="Uzuka A."/>
            <person name="Nozaki H."/>
            <person name="Yoshikawa H."/>
            <person name="Miyagishima S.Y."/>
        </authorList>
    </citation>
    <scope>NUCLEOTIDE SEQUENCE [LARGE SCALE GENOMIC DNA]</scope>
    <source>
        <strain evidence="9 10">NIES-2499</strain>
    </source>
</reference>
<keyword evidence="4 7" id="KW-1133">Transmembrane helix</keyword>
<gene>
    <name evidence="9" type="ORF">CEUSTIGMA_g2745.t1</name>
</gene>
<organism evidence="9 10">
    <name type="scientific">Chlamydomonas eustigma</name>
    <dbReference type="NCBI Taxonomy" id="1157962"/>
    <lineage>
        <taxon>Eukaryota</taxon>
        <taxon>Viridiplantae</taxon>
        <taxon>Chlorophyta</taxon>
        <taxon>core chlorophytes</taxon>
        <taxon>Chlorophyceae</taxon>
        <taxon>CS clade</taxon>
        <taxon>Chlamydomonadales</taxon>
        <taxon>Chlamydomonadaceae</taxon>
        <taxon>Chlamydomonas</taxon>
    </lineage>
</organism>
<dbReference type="SUPFAM" id="SSF53448">
    <property type="entry name" value="Nucleotide-diphospho-sugar transferases"/>
    <property type="match status" value="1"/>
</dbReference>
<evidence type="ECO:0000256" key="4">
    <source>
        <dbReference type="ARBA" id="ARBA00022989"/>
    </source>
</evidence>
<comment type="subcellular location">
    <subcellularLocation>
        <location evidence="1">Golgi apparatus membrane</location>
        <topology evidence="1">Multi-pass membrane protein</topology>
    </subcellularLocation>
</comment>
<sequence length="960" mass="107106">MWFYLVLGTLFTGYAVDLLWLVLVAAAARSHEALQLYRQYILYSKYKDENVHSDDTHSRCGCCQFFTACTQSATHSAPPNKQTSFTAKDPANDFERQAQGGIAPALQNTVVRIQHQTSFSIDQISADPVEYDLPGSVSLITPQDTSEVPVATTPVSAKKQHYATSCMQESPPNSKTTPRTASAVPNHHLSPEVRTPSRVKSDDCSAAAAATEEMKGRIRQLIGNITDDSNGGITSNSCTPQHEAAIRDPEYQEADTSSRVLDGHSSMQVLDGHSSMGCKRGKRPARTATGWVWVDDSSSEEGGVIMTTADATAKIRQSAAALETSTGGHGGMTVVVPVKRLLPGLEVSEPDNTLVLAAATAYDEDAASWLPGGIKKLPTCWAPDLEGEVKIIQVKDLSQAAQVISDSVRTENQKPPFIEDTVCHDDKMLVKEERSSGYYSAGKHMTERGKKHQLKGKHSDDVDTICYNNIGKEEAEEMCEYEHSGDTLEIGYSGDTLMEDGEGLEDAKPCMKLPGPETVPGLPVNPESWPKVLIQLPMYNEAAHCDLIVQRCCRIRWPLEKLLIQVLDDSTKLEIRRKVDSGVLALIEEGHPVQVLRRDNRQGFKAGAMVEGLLQLEGQGFEYVAIFDADFEPPEDFLEQTVPLLHNDRNLGFVQTRWSSTSTSFLTWIQKVNLDFHFDVEQRARSHLGWFFNFNGTAGVWRIQVRRRSDGQLKNIAFQAIHDAGGWQSDTVVEDMDLSLRCYLNGWTATYLNHVVSPNELPSTLSTYKTQQFRWLSGPMQILVKCFMLIWKSTKISFLRKLNCYWFFMRYVVFALITLGVLSVPPVVLWVDPWDWRWPQIYFLVAINFALAVYLYITPFSMPYLLFSVSIGYFKTFAMLSGLIGSEKSKTWKVTQKHGGSGSGFSWRRIHKPYTLELLLSVYYGGMSAACYLVQNWMLGGYCTVMALLFLALSFGDCFL</sequence>
<dbReference type="InterPro" id="IPR029044">
    <property type="entry name" value="Nucleotide-diphossugar_trans"/>
</dbReference>
<keyword evidence="10" id="KW-1185">Reference proteome</keyword>
<dbReference type="InterPro" id="IPR001173">
    <property type="entry name" value="Glyco_trans_2-like"/>
</dbReference>
<keyword evidence="3 7" id="KW-0812">Transmembrane</keyword>
<evidence type="ECO:0000313" key="10">
    <source>
        <dbReference type="Proteomes" id="UP000232323"/>
    </source>
</evidence>
<feature type="region of interest" description="Disordered" evidence="6">
    <location>
        <begin position="165"/>
        <end position="201"/>
    </location>
</feature>
<proteinExistence type="predicted"/>
<feature type="transmembrane region" description="Helical" evidence="7">
    <location>
        <begin position="937"/>
        <end position="956"/>
    </location>
</feature>
<evidence type="ECO:0000256" key="2">
    <source>
        <dbReference type="ARBA" id="ARBA00022679"/>
    </source>
</evidence>
<dbReference type="Gene3D" id="3.90.550.10">
    <property type="entry name" value="Spore Coat Polysaccharide Biosynthesis Protein SpsA, Chain A"/>
    <property type="match status" value="1"/>
</dbReference>
<name>A0A250WXP2_9CHLO</name>
<feature type="transmembrane region" description="Helical" evidence="7">
    <location>
        <begin position="811"/>
        <end position="831"/>
    </location>
</feature>
<comment type="caution">
    <text evidence="9">The sequence shown here is derived from an EMBL/GenBank/DDBJ whole genome shotgun (WGS) entry which is preliminary data.</text>
</comment>
<dbReference type="PANTHER" id="PTHR32044:SF80">
    <property type="entry name" value="XYLOGLUCAN GLYCOSYLTRANSFERASE 2-RELATED"/>
    <property type="match status" value="1"/>
</dbReference>
<dbReference type="OrthoDB" id="72851at2759"/>
<protein>
    <recommendedName>
        <fullName evidence="8">Glycosyltransferase 2-like domain-containing protein</fullName>
    </recommendedName>
</protein>
<feature type="domain" description="Glycosyltransferase 2-like" evidence="8">
    <location>
        <begin position="623"/>
        <end position="841"/>
    </location>
</feature>
<dbReference type="EMBL" id="BEGY01000011">
    <property type="protein sequence ID" value="GAX75300.1"/>
    <property type="molecule type" value="Genomic_DNA"/>
</dbReference>
<evidence type="ECO:0000256" key="7">
    <source>
        <dbReference type="SAM" id="Phobius"/>
    </source>
</evidence>